<name>B0DGH0_LACBS</name>
<reference evidence="1 2" key="1">
    <citation type="journal article" date="2008" name="Nature">
        <title>The genome of Laccaria bicolor provides insights into mycorrhizal symbiosis.</title>
        <authorList>
            <person name="Martin F."/>
            <person name="Aerts A."/>
            <person name="Ahren D."/>
            <person name="Brun A."/>
            <person name="Danchin E.G.J."/>
            <person name="Duchaussoy F."/>
            <person name="Gibon J."/>
            <person name="Kohler A."/>
            <person name="Lindquist E."/>
            <person name="Pereda V."/>
            <person name="Salamov A."/>
            <person name="Shapiro H.J."/>
            <person name="Wuyts J."/>
            <person name="Blaudez D."/>
            <person name="Buee M."/>
            <person name="Brokstein P."/>
            <person name="Canbaeck B."/>
            <person name="Cohen D."/>
            <person name="Courty P.E."/>
            <person name="Coutinho P.M."/>
            <person name="Delaruelle C."/>
            <person name="Detter J.C."/>
            <person name="Deveau A."/>
            <person name="DiFazio S."/>
            <person name="Duplessis S."/>
            <person name="Fraissinet-Tachet L."/>
            <person name="Lucic E."/>
            <person name="Frey-Klett P."/>
            <person name="Fourrey C."/>
            <person name="Feussner I."/>
            <person name="Gay G."/>
            <person name="Grimwood J."/>
            <person name="Hoegger P.J."/>
            <person name="Jain P."/>
            <person name="Kilaru S."/>
            <person name="Labbe J."/>
            <person name="Lin Y.C."/>
            <person name="Legue V."/>
            <person name="Le Tacon F."/>
            <person name="Marmeisse R."/>
            <person name="Melayah D."/>
            <person name="Montanini B."/>
            <person name="Muratet M."/>
            <person name="Nehls U."/>
            <person name="Niculita-Hirzel H."/>
            <person name="Oudot-Le Secq M.P."/>
            <person name="Peter M."/>
            <person name="Quesneville H."/>
            <person name="Rajashekar B."/>
            <person name="Reich M."/>
            <person name="Rouhier N."/>
            <person name="Schmutz J."/>
            <person name="Yin T."/>
            <person name="Chalot M."/>
            <person name="Henrissat B."/>
            <person name="Kuees U."/>
            <person name="Lucas S."/>
            <person name="Van de Peer Y."/>
            <person name="Podila G.K."/>
            <person name="Polle A."/>
            <person name="Pukkila P.J."/>
            <person name="Richardson P.M."/>
            <person name="Rouze P."/>
            <person name="Sanders I.R."/>
            <person name="Stajich J.E."/>
            <person name="Tunlid A."/>
            <person name="Tuskan G."/>
            <person name="Grigoriev I.V."/>
        </authorList>
    </citation>
    <scope>NUCLEOTIDE SEQUENCE [LARGE SCALE GENOMIC DNA]</scope>
    <source>
        <strain evidence="2">S238N-H82 / ATCC MYA-4686</strain>
    </source>
</reference>
<dbReference type="HOGENOM" id="CLU_050717_0_0_1"/>
<dbReference type="Proteomes" id="UP000001194">
    <property type="component" value="Unassembled WGS sequence"/>
</dbReference>
<keyword evidence="2" id="KW-1185">Reference proteome</keyword>
<protein>
    <submittedName>
        <fullName evidence="1">Predicted protein</fullName>
    </submittedName>
</protein>
<dbReference type="RefSeq" id="XP_001883127.1">
    <property type="nucleotide sequence ID" value="XM_001883092.1"/>
</dbReference>
<dbReference type="InterPro" id="IPR012337">
    <property type="entry name" value="RNaseH-like_sf"/>
</dbReference>
<dbReference type="KEGG" id="lbc:LACBIDRAFT_300315"/>
<sequence>MLGFAIFISFFFKKPKRKKRVKVAASTKNVGAGFHRAGEVEDFSEGEEIVLEQGDDSEDEEEIAVIEEADVEEDEAENDEGQTVHNEKVAKTLREKAIQQMAANGIIIDSGEEKVALQIFPKVAGLARRVHDNAVLKEKFERLVSADEELHGQQRALTQQVPTRWNYDLACLDAHFYFHDIIEQLTAVSSNGLQAYHLTEEQWEIASDVQEVLLLFSDITKIFSVAETPLVVDVLPTLETLCEGLIAARDDQENNPANVVWVACHAAVLLVDKYSAFSGACDIYIVAIVMCPDRKLKWFQDHGHDLQQIKSIKSIVCDYWDSVYAGEEENELREEENKPKRS</sequence>
<dbReference type="GeneID" id="6078716"/>
<evidence type="ECO:0000313" key="2">
    <source>
        <dbReference type="Proteomes" id="UP000001194"/>
    </source>
</evidence>
<gene>
    <name evidence="1" type="ORF">LACBIDRAFT_300315</name>
</gene>
<proteinExistence type="predicted"/>
<organism evidence="2">
    <name type="scientific">Laccaria bicolor (strain S238N-H82 / ATCC MYA-4686)</name>
    <name type="common">Bicoloured deceiver</name>
    <name type="synonym">Laccaria laccata var. bicolor</name>
    <dbReference type="NCBI Taxonomy" id="486041"/>
    <lineage>
        <taxon>Eukaryota</taxon>
        <taxon>Fungi</taxon>
        <taxon>Dikarya</taxon>
        <taxon>Basidiomycota</taxon>
        <taxon>Agaricomycotina</taxon>
        <taxon>Agaricomycetes</taxon>
        <taxon>Agaricomycetidae</taxon>
        <taxon>Agaricales</taxon>
        <taxon>Agaricineae</taxon>
        <taxon>Hydnangiaceae</taxon>
        <taxon>Laccaria</taxon>
    </lineage>
</organism>
<accession>B0DGH0</accession>
<evidence type="ECO:0000313" key="1">
    <source>
        <dbReference type="EMBL" id="EDR06266.1"/>
    </source>
</evidence>
<dbReference type="AlphaFoldDB" id="B0DGH0"/>
<dbReference type="InParanoid" id="B0DGH0"/>
<dbReference type="SUPFAM" id="SSF53098">
    <property type="entry name" value="Ribonuclease H-like"/>
    <property type="match status" value="1"/>
</dbReference>
<dbReference type="EMBL" id="DS547109">
    <property type="protein sequence ID" value="EDR06266.1"/>
    <property type="molecule type" value="Genomic_DNA"/>
</dbReference>
<dbReference type="OrthoDB" id="3050260at2759"/>